<evidence type="ECO:0000259" key="1">
    <source>
        <dbReference type="Pfam" id="PF01408"/>
    </source>
</evidence>
<evidence type="ECO:0000313" key="3">
    <source>
        <dbReference type="EMBL" id="SMX42340.1"/>
    </source>
</evidence>
<sequence length="396" mass="42233">MTADFTLSHGLRVPPLGRRLRLGFVGGGRGAIVGPWHRHGAWLSGHWDIVAGALSTNPDKARLSAADWCIAPDRAFSDYRAMAQAEAARADGIEAVAICTPNHSHHEIAAHFLNAGLDVILDKPMTTTNADAEALVALAAERGRILALTYPYAHHAMIRQAQALVAEGAIGRITQVLVEYVQDWGAEPDAPNNRSVAWRRDPSVVGRTSATGDIGTHAYHLLKTVTGLDATALRADFHRCGGAAAMEDTAFIKLRMENGAPGHVWVTQAAPGNYCGLRLRVFGDKGGLEWDQEHPEHLRLTLLNAPEQVIVRGHGSGMRPAAERLVHLPRGHGEALTDAWANLYSEIGVAVAARIAGVTLPEGLVQFPGGSEGLAGVRFMNACADSAEGDACWVSL</sequence>
<keyword evidence="4" id="KW-1185">Reference proteome</keyword>
<dbReference type="GO" id="GO:0000166">
    <property type="term" value="F:nucleotide binding"/>
    <property type="evidence" value="ECO:0007669"/>
    <property type="project" value="InterPro"/>
</dbReference>
<proteinExistence type="predicted"/>
<dbReference type="OrthoDB" id="9815825at2"/>
<dbReference type="InterPro" id="IPR036291">
    <property type="entry name" value="NAD(P)-bd_dom_sf"/>
</dbReference>
<dbReference type="SUPFAM" id="SSF51735">
    <property type="entry name" value="NAD(P)-binding Rossmann-fold domains"/>
    <property type="match status" value="1"/>
</dbReference>
<feature type="domain" description="Gfo/Idh/MocA-like oxidoreductase N-terminal" evidence="1">
    <location>
        <begin position="21"/>
        <end position="148"/>
    </location>
</feature>
<dbReference type="Pfam" id="PF22725">
    <property type="entry name" value="GFO_IDH_MocA_C3"/>
    <property type="match status" value="1"/>
</dbReference>
<evidence type="ECO:0000313" key="4">
    <source>
        <dbReference type="Proteomes" id="UP000207598"/>
    </source>
</evidence>
<organism evidence="3 4">
    <name type="scientific">Maliponia aquimaris</name>
    <dbReference type="NCBI Taxonomy" id="1673631"/>
    <lineage>
        <taxon>Bacteria</taxon>
        <taxon>Pseudomonadati</taxon>
        <taxon>Pseudomonadota</taxon>
        <taxon>Alphaproteobacteria</taxon>
        <taxon>Rhodobacterales</taxon>
        <taxon>Paracoccaceae</taxon>
        <taxon>Maliponia</taxon>
    </lineage>
</organism>
<name>A0A238KHX5_9RHOB</name>
<dbReference type="InterPro" id="IPR051317">
    <property type="entry name" value="Gfo/Idh/MocA_oxidoreduct"/>
</dbReference>
<dbReference type="Gene3D" id="3.40.50.720">
    <property type="entry name" value="NAD(P)-binding Rossmann-like Domain"/>
    <property type="match status" value="1"/>
</dbReference>
<dbReference type="PANTHER" id="PTHR43708:SF3">
    <property type="entry name" value="OXIDOREDUCTASE"/>
    <property type="match status" value="1"/>
</dbReference>
<reference evidence="3 4" key="1">
    <citation type="submission" date="2017-05" db="EMBL/GenBank/DDBJ databases">
        <authorList>
            <person name="Song R."/>
            <person name="Chenine A.L."/>
            <person name="Ruprecht R.M."/>
        </authorList>
    </citation>
    <scope>NUCLEOTIDE SEQUENCE [LARGE SCALE GENOMIC DNA]</scope>
    <source>
        <strain evidence="3 4">CECT 8898</strain>
    </source>
</reference>
<dbReference type="RefSeq" id="WP_094021403.1">
    <property type="nucleotide sequence ID" value="NZ_FXYF01000006.1"/>
</dbReference>
<evidence type="ECO:0000259" key="2">
    <source>
        <dbReference type="Pfam" id="PF22725"/>
    </source>
</evidence>
<dbReference type="Gene3D" id="3.30.360.10">
    <property type="entry name" value="Dihydrodipicolinate Reductase, domain 2"/>
    <property type="match status" value="1"/>
</dbReference>
<protein>
    <submittedName>
        <fullName evidence="3">Glucose--fructose oxidoreductase</fullName>
        <ecNumber evidence="3">1.1.99.28</ecNumber>
    </submittedName>
</protein>
<dbReference type="EC" id="1.1.99.28" evidence="3"/>
<dbReference type="Pfam" id="PF01408">
    <property type="entry name" value="GFO_IDH_MocA"/>
    <property type="match status" value="1"/>
</dbReference>
<dbReference type="Proteomes" id="UP000207598">
    <property type="component" value="Unassembled WGS sequence"/>
</dbReference>
<dbReference type="AlphaFoldDB" id="A0A238KHX5"/>
<gene>
    <name evidence="3" type="primary">gfo_3</name>
    <name evidence="3" type="ORF">MAA8898_02581</name>
</gene>
<dbReference type="InterPro" id="IPR055170">
    <property type="entry name" value="GFO_IDH_MocA-like_dom"/>
</dbReference>
<dbReference type="SUPFAM" id="SSF55347">
    <property type="entry name" value="Glyceraldehyde-3-phosphate dehydrogenase-like, C-terminal domain"/>
    <property type="match status" value="1"/>
</dbReference>
<dbReference type="EMBL" id="FXYF01000006">
    <property type="protein sequence ID" value="SMX42340.1"/>
    <property type="molecule type" value="Genomic_DNA"/>
</dbReference>
<dbReference type="PANTHER" id="PTHR43708">
    <property type="entry name" value="CONSERVED EXPRESSED OXIDOREDUCTASE (EUROFUNG)"/>
    <property type="match status" value="1"/>
</dbReference>
<dbReference type="GO" id="GO:0047061">
    <property type="term" value="F:glucose-fructose oxidoreductase activity"/>
    <property type="evidence" value="ECO:0007669"/>
    <property type="project" value="UniProtKB-EC"/>
</dbReference>
<dbReference type="InterPro" id="IPR000683">
    <property type="entry name" value="Gfo/Idh/MocA-like_OxRdtase_N"/>
</dbReference>
<accession>A0A238KHX5</accession>
<keyword evidence="3" id="KW-0560">Oxidoreductase</keyword>
<feature type="domain" description="GFO/IDH/MocA-like oxidoreductase" evidence="2">
    <location>
        <begin position="158"/>
        <end position="289"/>
    </location>
</feature>